<evidence type="ECO:0000313" key="15">
    <source>
        <dbReference type="EMBL" id="SAY42317.1"/>
    </source>
</evidence>
<dbReference type="EMBL" id="LT575490">
    <property type="protein sequence ID" value="SAY42317.1"/>
    <property type="molecule type" value="Genomic_DNA"/>
</dbReference>
<sequence length="412" mass="43699">MDHCHTSDLISLEQALEKMLGQIAPLQQTESVALTAAAGRITAAPVVSPLDVPPFANSAMDGYALRLADLAANAPLPVAGRAFAGAPFDGQWPANSCVRIMTGAPIPAGADAVVMQEQAEVSDQGVRFTAPVEAGQNIRLAGEDIRRGASVLPAGVKLGAAQLPLLASLGVAEVQVMRKLKVAVFSTGDELQPVGQPLQAGQIYDTNRFAVRLMLEQLGCEVLDLGIIRDDRDALRAAFERADSQADVVISSGGVSVGEADYTKQMLDELGQVSFWKLAIKPGKPFAFGKLGHAWFCGLPGNPVSAALTFYQLVQPLLAKLAGHSDWRLPPRLRARALTPLKKSPGRLDFQRGVFSSNAAGELEVSTTGHQGSHVFSSYSQGNCFIVLERERGSVAIGETVEIEPFNALLRS</sequence>
<evidence type="ECO:0000256" key="11">
    <source>
        <dbReference type="ARBA" id="ARBA00023150"/>
    </source>
</evidence>
<evidence type="ECO:0000256" key="10">
    <source>
        <dbReference type="ARBA" id="ARBA00022842"/>
    </source>
</evidence>
<dbReference type="InterPro" id="IPR005111">
    <property type="entry name" value="MoeA_C_domain_IV"/>
</dbReference>
<dbReference type="PROSITE" id="PS01079">
    <property type="entry name" value="MOCF_BIOSYNTHESIS_2"/>
    <property type="match status" value="1"/>
</dbReference>
<evidence type="ECO:0000256" key="9">
    <source>
        <dbReference type="ARBA" id="ARBA00022723"/>
    </source>
</evidence>
<dbReference type="SUPFAM" id="SSF53218">
    <property type="entry name" value="Molybdenum cofactor biosynthesis proteins"/>
    <property type="match status" value="1"/>
</dbReference>
<evidence type="ECO:0000256" key="4">
    <source>
        <dbReference type="ARBA" id="ARBA00010763"/>
    </source>
</evidence>
<keyword evidence="9 13" id="KW-0479">Metal-binding</keyword>
<dbReference type="InterPro" id="IPR008284">
    <property type="entry name" value="MoCF_biosynth_CS"/>
</dbReference>
<dbReference type="FunFam" id="2.170.190.11:FF:000001">
    <property type="entry name" value="Molybdopterin molybdenumtransferase"/>
    <property type="match status" value="1"/>
</dbReference>
<comment type="pathway">
    <text evidence="3 13">Cofactor biosynthesis; molybdopterin biosynthesis.</text>
</comment>
<dbReference type="Pfam" id="PF03453">
    <property type="entry name" value="MoeA_N"/>
    <property type="match status" value="1"/>
</dbReference>
<accession>A0A1C3HBB7</accession>
<dbReference type="InterPro" id="IPR036135">
    <property type="entry name" value="MoeA_linker/N_sf"/>
</dbReference>
<evidence type="ECO:0000256" key="12">
    <source>
        <dbReference type="ARBA" id="ARBA00047317"/>
    </source>
</evidence>
<dbReference type="SMART" id="SM00852">
    <property type="entry name" value="MoCF_biosynth"/>
    <property type="match status" value="1"/>
</dbReference>
<dbReference type="InterPro" id="IPR036425">
    <property type="entry name" value="MoaB/Mog-like_dom_sf"/>
</dbReference>
<dbReference type="GO" id="GO:0061599">
    <property type="term" value="F:molybdopterin molybdotransferase activity"/>
    <property type="evidence" value="ECO:0007669"/>
    <property type="project" value="UniProtKB-UniRule"/>
</dbReference>
<name>A0A1C3HBB7_SERMA</name>
<keyword evidence="7 13" id="KW-0500">Molybdenum</keyword>
<comment type="cofactor">
    <cofactor evidence="1 13">
        <name>Mg(2+)</name>
        <dbReference type="ChEBI" id="CHEBI:18420"/>
    </cofactor>
</comment>
<comment type="similarity">
    <text evidence="4 13">Belongs to the MoeA family.</text>
</comment>
<feature type="domain" description="MoaB/Mog" evidence="14">
    <location>
        <begin position="183"/>
        <end position="320"/>
    </location>
</feature>
<evidence type="ECO:0000256" key="8">
    <source>
        <dbReference type="ARBA" id="ARBA00022679"/>
    </source>
</evidence>
<evidence type="ECO:0000256" key="3">
    <source>
        <dbReference type="ARBA" id="ARBA00005046"/>
    </source>
</evidence>
<dbReference type="SUPFAM" id="SSF63867">
    <property type="entry name" value="MoeA C-terminal domain-like"/>
    <property type="match status" value="1"/>
</dbReference>
<dbReference type="Pfam" id="PF00994">
    <property type="entry name" value="MoCF_biosynth"/>
    <property type="match status" value="1"/>
</dbReference>
<dbReference type="SUPFAM" id="SSF63882">
    <property type="entry name" value="MoeA N-terminal region -like"/>
    <property type="match status" value="1"/>
</dbReference>
<dbReference type="EC" id="2.10.1.1" evidence="5 13"/>
<dbReference type="InterPro" id="IPR036688">
    <property type="entry name" value="MoeA_C_domain_IV_sf"/>
</dbReference>
<organism evidence="15">
    <name type="scientific">Serratia marcescens</name>
    <dbReference type="NCBI Taxonomy" id="615"/>
    <lineage>
        <taxon>Bacteria</taxon>
        <taxon>Pseudomonadati</taxon>
        <taxon>Pseudomonadota</taxon>
        <taxon>Gammaproteobacteria</taxon>
        <taxon>Enterobacterales</taxon>
        <taxon>Yersiniaceae</taxon>
        <taxon>Serratia</taxon>
    </lineage>
</organism>
<dbReference type="Gene3D" id="3.90.105.10">
    <property type="entry name" value="Molybdopterin biosynthesis moea protein, domain 2"/>
    <property type="match status" value="1"/>
</dbReference>
<reference evidence="15" key="1">
    <citation type="submission" date="2016-05" db="EMBL/GenBank/DDBJ databases">
        <authorList>
            <person name="Cock P.J.A."/>
            <person name="Cock P.J.A."/>
        </authorList>
    </citation>
    <scope>NUCLEOTIDE SEQUENCE</scope>
    <source>
        <strain evidence="15">PWN146_assembly</strain>
    </source>
</reference>
<keyword evidence="8 13" id="KW-0808">Transferase</keyword>
<dbReference type="PANTHER" id="PTHR10192">
    <property type="entry name" value="MOLYBDOPTERIN BIOSYNTHESIS PROTEIN"/>
    <property type="match status" value="1"/>
</dbReference>
<evidence type="ECO:0000256" key="13">
    <source>
        <dbReference type="RuleBase" id="RU365090"/>
    </source>
</evidence>
<keyword evidence="11 13" id="KW-0501">Molybdenum cofactor biosynthesis</keyword>
<protein>
    <recommendedName>
        <fullName evidence="6 13">Molybdopterin molybdenumtransferase</fullName>
        <ecNumber evidence="5 13">2.10.1.1</ecNumber>
    </recommendedName>
</protein>
<dbReference type="InterPro" id="IPR038987">
    <property type="entry name" value="MoeA-like"/>
</dbReference>
<evidence type="ECO:0000259" key="14">
    <source>
        <dbReference type="SMART" id="SM00852"/>
    </source>
</evidence>
<dbReference type="CDD" id="cd00887">
    <property type="entry name" value="MoeA"/>
    <property type="match status" value="1"/>
</dbReference>
<dbReference type="Gene3D" id="2.170.190.11">
    <property type="entry name" value="Molybdopterin biosynthesis moea protein, domain 3"/>
    <property type="match status" value="1"/>
</dbReference>
<comment type="function">
    <text evidence="2 13">Catalyzes the insertion of molybdate into adenylated molybdopterin with the concomitant release of AMP.</text>
</comment>
<dbReference type="UniPathway" id="UPA00344"/>
<evidence type="ECO:0000256" key="6">
    <source>
        <dbReference type="ARBA" id="ARBA00021108"/>
    </source>
</evidence>
<dbReference type="Gene3D" id="3.40.980.10">
    <property type="entry name" value="MoaB/Mog-like domain"/>
    <property type="match status" value="1"/>
</dbReference>
<dbReference type="FunFam" id="2.40.340.10:FF:000003">
    <property type="entry name" value="Molybdopterin molybdenumtransferase"/>
    <property type="match status" value="1"/>
</dbReference>
<evidence type="ECO:0000256" key="2">
    <source>
        <dbReference type="ARBA" id="ARBA00002901"/>
    </source>
</evidence>
<dbReference type="GO" id="GO:0006777">
    <property type="term" value="P:Mo-molybdopterin cofactor biosynthetic process"/>
    <property type="evidence" value="ECO:0007669"/>
    <property type="project" value="UniProtKB-UniRule"/>
</dbReference>
<gene>
    <name evidence="15" type="primary">moeA</name>
    <name evidence="15" type="ORF">PWN146_00995</name>
</gene>
<dbReference type="FunFam" id="3.40.980.10:FF:000004">
    <property type="entry name" value="Molybdopterin molybdenumtransferase"/>
    <property type="match status" value="1"/>
</dbReference>
<evidence type="ECO:0000256" key="7">
    <source>
        <dbReference type="ARBA" id="ARBA00022505"/>
    </source>
</evidence>
<dbReference type="InterPro" id="IPR001453">
    <property type="entry name" value="MoaB/Mog_dom"/>
</dbReference>
<dbReference type="PANTHER" id="PTHR10192:SF5">
    <property type="entry name" value="GEPHYRIN"/>
    <property type="match status" value="1"/>
</dbReference>
<evidence type="ECO:0000256" key="1">
    <source>
        <dbReference type="ARBA" id="ARBA00001946"/>
    </source>
</evidence>
<proteinExistence type="inferred from homology"/>
<dbReference type="NCBIfam" id="NF045515">
    <property type="entry name" value="Glp_gephyrin"/>
    <property type="match status" value="1"/>
</dbReference>
<dbReference type="Gene3D" id="2.40.340.10">
    <property type="entry name" value="MoeA, C-terminal, domain IV"/>
    <property type="match status" value="1"/>
</dbReference>
<dbReference type="GO" id="GO:0005829">
    <property type="term" value="C:cytosol"/>
    <property type="evidence" value="ECO:0007669"/>
    <property type="project" value="TreeGrafter"/>
</dbReference>
<dbReference type="NCBIfam" id="NF007960">
    <property type="entry name" value="PRK10680.1"/>
    <property type="match status" value="1"/>
</dbReference>
<dbReference type="Pfam" id="PF03454">
    <property type="entry name" value="MoeA_C"/>
    <property type="match status" value="1"/>
</dbReference>
<comment type="catalytic activity">
    <reaction evidence="12">
        <text>adenylyl-molybdopterin + molybdate = Mo-molybdopterin + AMP + H(+)</text>
        <dbReference type="Rhea" id="RHEA:35047"/>
        <dbReference type="ChEBI" id="CHEBI:15378"/>
        <dbReference type="ChEBI" id="CHEBI:36264"/>
        <dbReference type="ChEBI" id="CHEBI:62727"/>
        <dbReference type="ChEBI" id="CHEBI:71302"/>
        <dbReference type="ChEBI" id="CHEBI:456215"/>
        <dbReference type="EC" id="2.10.1.1"/>
    </reaction>
</comment>
<evidence type="ECO:0000256" key="5">
    <source>
        <dbReference type="ARBA" id="ARBA00013269"/>
    </source>
</evidence>
<dbReference type="InterPro" id="IPR005110">
    <property type="entry name" value="MoeA_linker/N"/>
</dbReference>
<dbReference type="NCBIfam" id="TIGR00177">
    <property type="entry name" value="molyb_syn"/>
    <property type="match status" value="1"/>
</dbReference>
<dbReference type="GO" id="GO:0046872">
    <property type="term" value="F:metal ion binding"/>
    <property type="evidence" value="ECO:0007669"/>
    <property type="project" value="UniProtKB-UniRule"/>
</dbReference>
<keyword evidence="10 13" id="KW-0460">Magnesium</keyword>
<dbReference type="AlphaFoldDB" id="A0A1C3HBB7"/>